<evidence type="ECO:0000313" key="1">
    <source>
        <dbReference type="EMBL" id="QDJ27893.1"/>
    </source>
</evidence>
<sequence>MLPVEGKIDPFLFSTFVDNVPILLSDENVAVPLVVLPESEIKVGLSDSVSCSAVIENSISAIELYPEGVTVSESL</sequence>
<proteinExistence type="predicted"/>
<dbReference type="EMBL" id="CP017195">
    <property type="protein sequence ID" value="QDJ27893.1"/>
    <property type="molecule type" value="Genomic_DNA"/>
</dbReference>
<organism evidence="1 2">
    <name type="scientific">Pseudolactococcus paracarnosus</name>
    <dbReference type="NCBI Taxonomy" id="2749962"/>
    <lineage>
        <taxon>Bacteria</taxon>
        <taxon>Bacillati</taxon>
        <taxon>Bacillota</taxon>
        <taxon>Bacilli</taxon>
        <taxon>Lactobacillales</taxon>
        <taxon>Streptococcaceae</taxon>
        <taxon>Pseudolactococcus</taxon>
    </lineage>
</organism>
<reference evidence="1 2" key="1">
    <citation type="submission" date="2016-09" db="EMBL/GenBank/DDBJ databases">
        <title>Lactic acid bacteria from MAP meat Genome sequencing and assembly.</title>
        <authorList>
            <person name="Behr J."/>
            <person name="Hilgarth M."/>
            <person name="Vogel R.F."/>
        </authorList>
    </citation>
    <scope>NUCLEOTIDE SEQUENCE [LARGE SCALE GENOMIC DNA]</scope>
    <source>
        <strain evidence="1 2">TMW21615</strain>
    </source>
</reference>
<dbReference type="AlphaFoldDB" id="A0A7L4WEH5"/>
<accession>A0A7L4WEH5</accession>
<gene>
    <name evidence="1" type="ORF">BHS01_04835</name>
</gene>
<protein>
    <submittedName>
        <fullName evidence="1">Uncharacterized protein</fullName>
    </submittedName>
</protein>
<dbReference type="KEGG" id="lpaa:BHS01_04835"/>
<name>A0A7L4WEH5_9LACT</name>
<evidence type="ECO:0000313" key="2">
    <source>
        <dbReference type="Proteomes" id="UP000516280"/>
    </source>
</evidence>
<dbReference type="Proteomes" id="UP000516280">
    <property type="component" value="Chromosome"/>
</dbReference>
<dbReference type="RefSeq" id="WP_223271078.1">
    <property type="nucleotide sequence ID" value="NZ_CP017195.1"/>
</dbReference>